<dbReference type="EMBL" id="LAZR01052489">
    <property type="protein sequence ID" value="KKK82837.1"/>
    <property type="molecule type" value="Genomic_DNA"/>
</dbReference>
<evidence type="ECO:0000313" key="2">
    <source>
        <dbReference type="EMBL" id="KKK82837.1"/>
    </source>
</evidence>
<comment type="caution">
    <text evidence="2">The sequence shown here is derived from an EMBL/GenBank/DDBJ whole genome shotgun (WGS) entry which is preliminary data.</text>
</comment>
<gene>
    <name evidence="2" type="ORF">LCGC14_2799400</name>
</gene>
<name>A0A0F8YN85_9ZZZZ</name>
<accession>A0A0F8YN85</accession>
<reference evidence="2" key="1">
    <citation type="journal article" date="2015" name="Nature">
        <title>Complex archaea that bridge the gap between prokaryotes and eukaryotes.</title>
        <authorList>
            <person name="Spang A."/>
            <person name="Saw J.H."/>
            <person name="Jorgensen S.L."/>
            <person name="Zaremba-Niedzwiedzka K."/>
            <person name="Martijn J."/>
            <person name="Lind A.E."/>
            <person name="van Eijk R."/>
            <person name="Schleper C."/>
            <person name="Guy L."/>
            <person name="Ettema T.J."/>
        </authorList>
    </citation>
    <scope>NUCLEOTIDE SEQUENCE</scope>
</reference>
<evidence type="ECO:0000256" key="1">
    <source>
        <dbReference type="SAM" id="MobiDB-lite"/>
    </source>
</evidence>
<proteinExistence type="predicted"/>
<feature type="region of interest" description="Disordered" evidence="1">
    <location>
        <begin position="116"/>
        <end position="143"/>
    </location>
</feature>
<sequence length="143" mass="16329">MEVTVIFSLAELWCLTDFIRHEIENRENWSYPPASKELNTEIALAIASCDENKLDEYTLLLSEGDMLVIDYHIRAAHKTPEGAKGKDILLKLYRARMKLAYNYDIGENENADDYKTVIKEKEVTEDASASDSPDENTDEDPKP</sequence>
<feature type="compositionally biased region" description="Acidic residues" evidence="1">
    <location>
        <begin position="132"/>
        <end position="143"/>
    </location>
</feature>
<organism evidence="2">
    <name type="scientific">marine sediment metagenome</name>
    <dbReference type="NCBI Taxonomy" id="412755"/>
    <lineage>
        <taxon>unclassified sequences</taxon>
        <taxon>metagenomes</taxon>
        <taxon>ecological metagenomes</taxon>
    </lineage>
</organism>
<dbReference type="AlphaFoldDB" id="A0A0F8YN85"/>
<protein>
    <submittedName>
        <fullName evidence="2">Uncharacterized protein</fullName>
    </submittedName>
</protein>